<reference evidence="1" key="2">
    <citation type="submission" date="2016-06" db="EMBL/GenBank/DDBJ databases">
        <title>The genome of a short-lived fish provides insights into sex chromosome evolution and the genetic control of aging.</title>
        <authorList>
            <person name="Reichwald K."/>
            <person name="Felder M."/>
            <person name="Petzold A."/>
            <person name="Koch P."/>
            <person name="Groth M."/>
            <person name="Platzer M."/>
        </authorList>
    </citation>
    <scope>NUCLEOTIDE SEQUENCE</scope>
    <source>
        <tissue evidence="1">Brain</tissue>
    </source>
</reference>
<feature type="non-terminal residue" evidence="1">
    <location>
        <position position="1"/>
    </location>
</feature>
<proteinExistence type="predicted"/>
<accession>A0A1A8GVC7</accession>
<protein>
    <submittedName>
        <fullName evidence="1">Uncharacterized protein</fullName>
    </submittedName>
</protein>
<name>A0A1A8GVC7_9TELE</name>
<sequence>PEESLTKTPPTHPFQYTWRPATRPLLHFFPGCVQSPPPRPVRPIRSLLHPTSARLQAEAEMGSSNPKGCASLIGPIRAYAA</sequence>
<dbReference type="AlphaFoldDB" id="A0A1A8GVC7"/>
<dbReference type="EMBL" id="HAEC01007703">
    <property type="protein sequence ID" value="SBQ75841.1"/>
    <property type="molecule type" value="Transcribed_RNA"/>
</dbReference>
<feature type="non-terminal residue" evidence="1">
    <location>
        <position position="81"/>
    </location>
</feature>
<organism evidence="1">
    <name type="scientific">Nothobranchius korthausae</name>
    <dbReference type="NCBI Taxonomy" id="1143690"/>
    <lineage>
        <taxon>Eukaryota</taxon>
        <taxon>Metazoa</taxon>
        <taxon>Chordata</taxon>
        <taxon>Craniata</taxon>
        <taxon>Vertebrata</taxon>
        <taxon>Euteleostomi</taxon>
        <taxon>Actinopterygii</taxon>
        <taxon>Neopterygii</taxon>
        <taxon>Teleostei</taxon>
        <taxon>Neoteleostei</taxon>
        <taxon>Acanthomorphata</taxon>
        <taxon>Ovalentaria</taxon>
        <taxon>Atherinomorphae</taxon>
        <taxon>Cyprinodontiformes</taxon>
        <taxon>Nothobranchiidae</taxon>
        <taxon>Nothobranchius</taxon>
    </lineage>
</organism>
<evidence type="ECO:0000313" key="1">
    <source>
        <dbReference type="EMBL" id="SBQ75841.1"/>
    </source>
</evidence>
<reference evidence="1" key="1">
    <citation type="submission" date="2016-05" db="EMBL/GenBank/DDBJ databases">
        <authorList>
            <person name="Lavstsen T."/>
            <person name="Jespersen J.S."/>
        </authorList>
    </citation>
    <scope>NUCLEOTIDE SEQUENCE</scope>
    <source>
        <tissue evidence="1">Brain</tissue>
    </source>
</reference>
<gene>
    <name evidence="1" type="primary">Nfu_g_1_025818</name>
</gene>